<dbReference type="Proteomes" id="UP000009168">
    <property type="component" value="Unassembled WGS sequence"/>
</dbReference>
<accession>I7M0R8</accession>
<keyword evidence="1" id="KW-0472">Membrane</keyword>
<evidence type="ECO:0000313" key="2">
    <source>
        <dbReference type="EMBL" id="EAR90815.2"/>
    </source>
</evidence>
<reference evidence="3" key="1">
    <citation type="journal article" date="2006" name="PLoS Biol.">
        <title>Macronuclear genome sequence of the ciliate Tetrahymena thermophila, a model eukaryote.</title>
        <authorList>
            <person name="Eisen J.A."/>
            <person name="Coyne R.S."/>
            <person name="Wu M."/>
            <person name="Wu D."/>
            <person name="Thiagarajan M."/>
            <person name="Wortman J.R."/>
            <person name="Badger J.H."/>
            <person name="Ren Q."/>
            <person name="Amedeo P."/>
            <person name="Jones K.M."/>
            <person name="Tallon L.J."/>
            <person name="Delcher A.L."/>
            <person name="Salzberg S.L."/>
            <person name="Silva J.C."/>
            <person name="Haas B.J."/>
            <person name="Majoros W.H."/>
            <person name="Farzad M."/>
            <person name="Carlton J.M."/>
            <person name="Smith R.K. Jr."/>
            <person name="Garg J."/>
            <person name="Pearlman R.E."/>
            <person name="Karrer K.M."/>
            <person name="Sun L."/>
            <person name="Manning G."/>
            <person name="Elde N.C."/>
            <person name="Turkewitz A.P."/>
            <person name="Asai D.J."/>
            <person name="Wilkes D.E."/>
            <person name="Wang Y."/>
            <person name="Cai H."/>
            <person name="Collins K."/>
            <person name="Stewart B.A."/>
            <person name="Lee S.R."/>
            <person name="Wilamowska K."/>
            <person name="Weinberg Z."/>
            <person name="Ruzzo W.L."/>
            <person name="Wloga D."/>
            <person name="Gaertig J."/>
            <person name="Frankel J."/>
            <person name="Tsao C.-C."/>
            <person name="Gorovsky M.A."/>
            <person name="Keeling P.J."/>
            <person name="Waller R.F."/>
            <person name="Patron N.J."/>
            <person name="Cherry J.M."/>
            <person name="Stover N.A."/>
            <person name="Krieger C.J."/>
            <person name="del Toro C."/>
            <person name="Ryder H.F."/>
            <person name="Williamson S.C."/>
            <person name="Barbeau R.A."/>
            <person name="Hamilton E.P."/>
            <person name="Orias E."/>
        </authorList>
    </citation>
    <scope>NUCLEOTIDE SEQUENCE [LARGE SCALE GENOMIC DNA]</scope>
    <source>
        <strain evidence="3">SB210</strain>
    </source>
</reference>
<dbReference type="KEGG" id="tet:TTHERM_00142220"/>
<dbReference type="InterPro" id="IPR015943">
    <property type="entry name" value="WD40/YVTN_repeat-like_dom_sf"/>
</dbReference>
<dbReference type="SUPFAM" id="SSF82171">
    <property type="entry name" value="DPP6 N-terminal domain-like"/>
    <property type="match status" value="1"/>
</dbReference>
<dbReference type="RefSeq" id="XP_001011060.2">
    <property type="nucleotide sequence ID" value="XM_001011060.2"/>
</dbReference>
<dbReference type="InParanoid" id="I7M0R8"/>
<dbReference type="OrthoDB" id="327717at2759"/>
<proteinExistence type="predicted"/>
<dbReference type="Gene3D" id="2.130.10.10">
    <property type="entry name" value="YVTN repeat-like/Quinoprotein amine dehydrogenase"/>
    <property type="match status" value="2"/>
</dbReference>
<keyword evidence="1" id="KW-1133">Transmembrane helix</keyword>
<dbReference type="InterPro" id="IPR013211">
    <property type="entry name" value="LVIVD"/>
</dbReference>
<evidence type="ECO:0000256" key="1">
    <source>
        <dbReference type="SAM" id="Phobius"/>
    </source>
</evidence>
<dbReference type="GeneID" id="7827488"/>
<feature type="transmembrane region" description="Helical" evidence="1">
    <location>
        <begin position="7"/>
        <end position="27"/>
    </location>
</feature>
<dbReference type="EMBL" id="GG662793">
    <property type="protein sequence ID" value="EAR90815.2"/>
    <property type="molecule type" value="Genomic_DNA"/>
</dbReference>
<gene>
    <name evidence="2" type="ORF">TTHERM_00142220</name>
</gene>
<dbReference type="Pfam" id="PF08309">
    <property type="entry name" value="LVIVD"/>
    <property type="match status" value="2"/>
</dbReference>
<keyword evidence="1 2" id="KW-0812">Transmembrane</keyword>
<evidence type="ECO:0000313" key="3">
    <source>
        <dbReference type="Proteomes" id="UP000009168"/>
    </source>
</evidence>
<keyword evidence="3" id="KW-1185">Reference proteome</keyword>
<name>I7M0R8_TETTS</name>
<organism evidence="2 3">
    <name type="scientific">Tetrahymena thermophila (strain SB210)</name>
    <dbReference type="NCBI Taxonomy" id="312017"/>
    <lineage>
        <taxon>Eukaryota</taxon>
        <taxon>Sar</taxon>
        <taxon>Alveolata</taxon>
        <taxon>Ciliophora</taxon>
        <taxon>Intramacronucleata</taxon>
        <taxon>Oligohymenophorea</taxon>
        <taxon>Hymenostomatida</taxon>
        <taxon>Tetrahymenina</taxon>
        <taxon>Tetrahymenidae</taxon>
        <taxon>Tetrahymena</taxon>
    </lineage>
</organism>
<sequence length="1723" mass="197295">MYQIVRIIFIFLNFFIAHVLANVSNIMHPNPVSLLDFKQKASSVALVNCVSDDGLYAFVTSTYHGVHIVDLQNYYIPQIVSVAPSQYAQACKVSNNILFIADQKQGLVIYNVSDKQNPKLISITAFTQNSFKPSYQYVLLSFDQKYIFCLSYGFVLTYDITDLASPQILSFPLDFALAPNSYTLRYDPSKRFIAVANHISGLTILDISNINQQYIRCIQNPSFVIWDVAFTPDQKAFYALDAYFGLYYADPSILYDDSQKGKVSLSFTLVIPAPDSLVMTMEISQDGSLLFIGHRSTGIKIYQLNSQNYKQLTFIQNLKASYMVLCMNLSKNQNQYIYVTDGIQLIIFKLVQPNTNQDFPNLFNTFQSSLTFVSPDQNQFSIQCTQKEVMVTAASVGIFIFDITDAFYPKQYANYIKYQQTKGTISLITTTFDFNTLLIANQQGGLVTFDISDRSNPQYKNQYQLIQNKQSYTEYTSVRISKDGTKVVVGNSFYGVLVYMFDNPQDLSSLILTNGYANQYACGFERCDFTSDATKFVCACREIGTIFFQLLQPGIDPIVKYAFNEIGVEQAIISQNDKLLYLANGFQGIFIFDITNFFEPKKLSQLVLQGWAQWVTPIFNEKYLVVSQVEKGQLSLVNIEDPSNPYEQQRIEFLDEYSSASCLSPSNPTNLYFLGNTGLRYVPIQPSITIHTQFQVQQLDNNGNLLYYQTLDQGAQLLVGQNIRIIYTQLFNEQKIQISNAFYYRQFSKQNLPPWITFLPSQSQITMVVDKLGTLNDFSTEKNGENILILQVQVQLQSQKLINNSLKIDQTLASVLLNLLQQNGFIDFNGYITQKFDPQVPFDLNFYDGVNYTPNTHSGVYQQIQQQLKKILAFSKVEYPIRFFIVSSLKFNYSQKLRQQNASDSGNIISTPSQQVSILIQITSNGKFVKKIFEGVLASFSDDLTSVKITGQTSFVNAIMNNSIQIANQTQDLSQVAITFLISDSNNYDQTIKISLKEADFIQIHKPVQLNANKTLQGQLEKYYSNGQLPIVDRFQFSFDLETFIQPDGLPITYLSYILNGDNPPQQILTGSWIDFNNLSLGFSGIRTASYFWTTTTVRVIADDGYSKAHCDFNMTFNQIPFFYAFQLIVSVVGPIVGIIGIWKYRSEIHLFISERKHMYQNEIAVTGKLFKKQIILYGKVQSDASALWKILRKQDKSLEQSLIDEYKLNQTIDVYNLVSKLEKAYHENTKKFPYLDPREFDFHDSRLVRSVKRLAYQVVLDNDPTTLEVLEKLKKCSIKNFGYQDWYKKYLVINPIMEIKDDQVIHRVIEQQDKLKNNDYNVETLKKIDLDLQNGENKQNQINANIQSQIYSGENTKRLSERGNSENDLCQKPDTIKTQGKEQLYINLNPFPEIFINQQIINQTLLDICCKLQYDFNLLAEVIALEASGALTGNPSSFNPSYGESIHTIPQELDTLQAFCKNKEDGCVQKILKFLNMQYSPVGFVKNNPLPKWLNFQIIDGIIHIWGIPQPSDEPEILIRIINNLGLAIYSFHIFIQDKEGNDMRNKQILRKFTIQYKPNQIKQIGLTRMYSSVNIMSQQFGTPKIRNTISANNESPQAKIFSQQLIGTRSQFAKEQIKLTGLNSLQNFQEFQLFQLQKIDEEKPSVLQQFHSNVDPSKIVKQNSQLESNIPEKQMNLIEKISELNSSVIIEIDSNFKEFNEDDNNNQNKNIRKSCYKLKPK</sequence>
<protein>
    <submittedName>
        <fullName evidence="2">Transmembrane protein, putative</fullName>
    </submittedName>
</protein>